<evidence type="ECO:0000313" key="2">
    <source>
        <dbReference type="EMBL" id="KAJ3660124.1"/>
    </source>
</evidence>
<dbReference type="AlphaFoldDB" id="A0AA38IRV0"/>
<gene>
    <name evidence="2" type="ORF">Zmor_004594</name>
</gene>
<feature type="region of interest" description="Disordered" evidence="1">
    <location>
        <begin position="34"/>
        <end position="89"/>
    </location>
</feature>
<protein>
    <submittedName>
        <fullName evidence="2">Uncharacterized protein</fullName>
    </submittedName>
</protein>
<dbReference type="Proteomes" id="UP001168821">
    <property type="component" value="Unassembled WGS sequence"/>
</dbReference>
<name>A0AA38IRV0_9CUCU</name>
<evidence type="ECO:0000256" key="1">
    <source>
        <dbReference type="SAM" id="MobiDB-lite"/>
    </source>
</evidence>
<proteinExistence type="predicted"/>
<sequence>MERRSSREELSQVLAARLSAASPTRLALCTKRFGKPPWRRHRHDADFDRVRGGGASDSGTAARLGSAGGGGGGERDKSDGRTAGTERSSKKYECFDDFFWRLRPAGPRERQRRAATATAAF</sequence>
<reference evidence="2" key="1">
    <citation type="journal article" date="2023" name="G3 (Bethesda)">
        <title>Whole genome assemblies of Zophobas morio and Tenebrio molitor.</title>
        <authorList>
            <person name="Kaur S."/>
            <person name="Stinson S.A."/>
            <person name="diCenzo G.C."/>
        </authorList>
    </citation>
    <scope>NUCLEOTIDE SEQUENCE</scope>
    <source>
        <strain evidence="2">QUZm001</strain>
    </source>
</reference>
<accession>A0AA38IRV0</accession>
<organism evidence="2 3">
    <name type="scientific">Zophobas morio</name>
    <dbReference type="NCBI Taxonomy" id="2755281"/>
    <lineage>
        <taxon>Eukaryota</taxon>
        <taxon>Metazoa</taxon>
        <taxon>Ecdysozoa</taxon>
        <taxon>Arthropoda</taxon>
        <taxon>Hexapoda</taxon>
        <taxon>Insecta</taxon>
        <taxon>Pterygota</taxon>
        <taxon>Neoptera</taxon>
        <taxon>Endopterygota</taxon>
        <taxon>Coleoptera</taxon>
        <taxon>Polyphaga</taxon>
        <taxon>Cucujiformia</taxon>
        <taxon>Tenebrionidae</taxon>
        <taxon>Zophobas</taxon>
    </lineage>
</organism>
<evidence type="ECO:0000313" key="3">
    <source>
        <dbReference type="Proteomes" id="UP001168821"/>
    </source>
</evidence>
<comment type="caution">
    <text evidence="2">The sequence shown here is derived from an EMBL/GenBank/DDBJ whole genome shotgun (WGS) entry which is preliminary data.</text>
</comment>
<keyword evidence="3" id="KW-1185">Reference proteome</keyword>
<dbReference type="EMBL" id="JALNTZ010000002">
    <property type="protein sequence ID" value="KAJ3660124.1"/>
    <property type="molecule type" value="Genomic_DNA"/>
</dbReference>